<dbReference type="GO" id="GO:0004827">
    <property type="term" value="F:proline-tRNA ligase activity"/>
    <property type="evidence" value="ECO:0007669"/>
    <property type="project" value="UniProtKB-EC"/>
</dbReference>
<evidence type="ECO:0000256" key="4">
    <source>
        <dbReference type="ARBA" id="ARBA00022598"/>
    </source>
</evidence>
<evidence type="ECO:0000259" key="11">
    <source>
        <dbReference type="PROSITE" id="PS50862"/>
    </source>
</evidence>
<comment type="catalytic activity">
    <reaction evidence="10">
        <text>tRNA(Pro) + L-proline + ATP = L-prolyl-tRNA(Pro) + AMP + diphosphate</text>
        <dbReference type="Rhea" id="RHEA:14305"/>
        <dbReference type="Rhea" id="RHEA-COMP:9700"/>
        <dbReference type="Rhea" id="RHEA-COMP:9702"/>
        <dbReference type="ChEBI" id="CHEBI:30616"/>
        <dbReference type="ChEBI" id="CHEBI:33019"/>
        <dbReference type="ChEBI" id="CHEBI:60039"/>
        <dbReference type="ChEBI" id="CHEBI:78442"/>
        <dbReference type="ChEBI" id="CHEBI:78532"/>
        <dbReference type="ChEBI" id="CHEBI:456215"/>
        <dbReference type="EC" id="6.1.1.15"/>
    </reaction>
</comment>
<evidence type="ECO:0000256" key="2">
    <source>
        <dbReference type="ARBA" id="ARBA00019110"/>
    </source>
</evidence>
<dbReference type="CDD" id="cd00861">
    <property type="entry name" value="ProRS_anticodon_short"/>
    <property type="match status" value="1"/>
</dbReference>
<evidence type="ECO:0000256" key="8">
    <source>
        <dbReference type="ARBA" id="ARBA00023146"/>
    </source>
</evidence>
<dbReference type="PANTHER" id="PTHR42753:SF2">
    <property type="entry name" value="PROLINE--TRNA LIGASE"/>
    <property type="match status" value="1"/>
</dbReference>
<dbReference type="Pfam" id="PF03129">
    <property type="entry name" value="HGTP_anticodon"/>
    <property type="match status" value="1"/>
</dbReference>
<dbReference type="AlphaFoldDB" id="A0A125G7N9"/>
<dbReference type="GO" id="GO:0005524">
    <property type="term" value="F:ATP binding"/>
    <property type="evidence" value="ECO:0007669"/>
    <property type="project" value="UniProtKB-KW"/>
</dbReference>
<organism evidence="12 13">
    <name type="scientific">Burkholderia ubonensis</name>
    <dbReference type="NCBI Taxonomy" id="101571"/>
    <lineage>
        <taxon>Bacteria</taxon>
        <taxon>Pseudomonadati</taxon>
        <taxon>Pseudomonadota</taxon>
        <taxon>Betaproteobacteria</taxon>
        <taxon>Burkholderiales</taxon>
        <taxon>Burkholderiaceae</taxon>
        <taxon>Burkholderia</taxon>
        <taxon>Burkholderia cepacia complex</taxon>
    </lineage>
</organism>
<keyword evidence="7" id="KW-0648">Protein biosynthesis</keyword>
<dbReference type="Proteomes" id="UP000062998">
    <property type="component" value="Unassembled WGS sequence"/>
</dbReference>
<keyword evidence="3" id="KW-0963">Cytoplasm</keyword>
<dbReference type="OrthoDB" id="9109884at2"/>
<evidence type="ECO:0000256" key="5">
    <source>
        <dbReference type="ARBA" id="ARBA00022741"/>
    </source>
</evidence>
<keyword evidence="4 12" id="KW-0436">Ligase</keyword>
<name>A0A125G7N9_9BURK</name>
<dbReference type="InterPro" id="IPR036621">
    <property type="entry name" value="Anticodon-bd_dom_sf"/>
</dbReference>
<gene>
    <name evidence="12" type="ORF">WL73_28085</name>
</gene>
<dbReference type="Gene3D" id="3.40.50.800">
    <property type="entry name" value="Anticodon-binding domain"/>
    <property type="match status" value="1"/>
</dbReference>
<dbReference type="RefSeq" id="WP_059968588.1">
    <property type="nucleotide sequence ID" value="NZ_JAXKSK010000004.1"/>
</dbReference>
<keyword evidence="8" id="KW-0030">Aminoacyl-tRNA synthetase</keyword>
<keyword evidence="6" id="KW-0067">ATP-binding</keyword>
<evidence type="ECO:0000313" key="12">
    <source>
        <dbReference type="EMBL" id="KWD92732.1"/>
    </source>
</evidence>
<dbReference type="EMBL" id="LPIX01000105">
    <property type="protein sequence ID" value="KWD92732.1"/>
    <property type="molecule type" value="Genomic_DNA"/>
</dbReference>
<protein>
    <recommendedName>
        <fullName evidence="2">Proline--tRNA ligase</fullName>
        <ecNumber evidence="1">6.1.1.15</ecNumber>
    </recommendedName>
    <alternativeName>
        <fullName evidence="9">Prolyl-tRNA synthetase</fullName>
    </alternativeName>
</protein>
<evidence type="ECO:0000256" key="6">
    <source>
        <dbReference type="ARBA" id="ARBA00022840"/>
    </source>
</evidence>
<dbReference type="InterPro" id="IPR006195">
    <property type="entry name" value="aa-tRNA-synth_II"/>
</dbReference>
<dbReference type="InterPro" id="IPR002314">
    <property type="entry name" value="aa-tRNA-synt_IIb"/>
</dbReference>
<accession>A0A125G7N9</accession>
<feature type="domain" description="Aminoacyl-transfer RNA synthetases class-II family profile" evidence="11">
    <location>
        <begin position="38"/>
        <end position="270"/>
    </location>
</feature>
<dbReference type="SUPFAM" id="SSF52954">
    <property type="entry name" value="Class II aaRS ABD-related"/>
    <property type="match status" value="1"/>
</dbReference>
<reference evidence="12 13" key="1">
    <citation type="submission" date="2015-11" db="EMBL/GenBank/DDBJ databases">
        <title>Expanding the genomic diversity of Burkholderia species for the development of highly accurate diagnostics.</title>
        <authorList>
            <person name="Sahl J."/>
            <person name="Keim P."/>
            <person name="Wagner D."/>
        </authorList>
    </citation>
    <scope>NUCLEOTIDE SEQUENCE [LARGE SCALE GENOMIC DNA]</scope>
    <source>
        <strain evidence="12 13">MSMB2167WGS</strain>
    </source>
</reference>
<sequence length="382" mass="43171">MKFSQQFFSNSFFEQDNAKLELTDLARKACFFHQDAAGLYSWMSLGLRAQRCVERVVRDEMERAGFCEVQMSLLQDADLWRQSGRLDIYGDELMRLTNRAGRLFCLGATCEELAANMVRTHYNRTDLSLGLYQFGNKYRDELRTRGGLVRAREFIMKDAYAFHATDDGARAAYEAVRDAYRRIFGRLGLDAIAKSGDNGEIGGRSSEEFHVVSELGEDEADGRRSLECAHIFDLGDRYSKVLGLVNAKGEFVRMGCFGVGISRLVMLLLDRQRDGRGFWGSDAFNTFDVVLTVIDWERQACQDAAQRLQRDLQAAGISVLVDDRLVQAGKKLADAELIACRQRVVVSRKAIASGRFEWMDRRTLACESVSAEDLAGHCARRH</sequence>
<dbReference type="InterPro" id="IPR050062">
    <property type="entry name" value="Pro-tRNA_synthetase"/>
</dbReference>
<dbReference type="PANTHER" id="PTHR42753">
    <property type="entry name" value="MITOCHONDRIAL RIBOSOME PROTEIN L39/PROLYL-TRNA LIGASE FAMILY MEMBER"/>
    <property type="match status" value="1"/>
</dbReference>
<dbReference type="PRINTS" id="PR01046">
    <property type="entry name" value="TRNASYNTHPRO"/>
</dbReference>
<dbReference type="InterPro" id="IPR044140">
    <property type="entry name" value="ProRS_anticodon_short"/>
</dbReference>
<evidence type="ECO:0000256" key="3">
    <source>
        <dbReference type="ARBA" id="ARBA00022490"/>
    </source>
</evidence>
<evidence type="ECO:0000256" key="10">
    <source>
        <dbReference type="ARBA" id="ARBA00047671"/>
    </source>
</evidence>
<keyword evidence="5" id="KW-0547">Nucleotide-binding</keyword>
<evidence type="ECO:0000256" key="9">
    <source>
        <dbReference type="ARBA" id="ARBA00029731"/>
    </source>
</evidence>
<evidence type="ECO:0000256" key="1">
    <source>
        <dbReference type="ARBA" id="ARBA00012831"/>
    </source>
</evidence>
<dbReference type="InterPro" id="IPR004154">
    <property type="entry name" value="Anticodon-bd"/>
</dbReference>
<dbReference type="InterPro" id="IPR002316">
    <property type="entry name" value="Pro-tRNA-ligase_IIa"/>
</dbReference>
<dbReference type="PROSITE" id="PS50862">
    <property type="entry name" value="AA_TRNA_LIGASE_II"/>
    <property type="match status" value="1"/>
</dbReference>
<dbReference type="SUPFAM" id="SSF55681">
    <property type="entry name" value="Class II aaRS and biotin synthetases"/>
    <property type="match status" value="1"/>
</dbReference>
<dbReference type="EC" id="6.1.1.15" evidence="1"/>
<evidence type="ECO:0000313" key="13">
    <source>
        <dbReference type="Proteomes" id="UP000062998"/>
    </source>
</evidence>
<dbReference type="Gene3D" id="3.30.930.10">
    <property type="entry name" value="Bira Bifunctional Protein, Domain 2"/>
    <property type="match status" value="1"/>
</dbReference>
<dbReference type="GO" id="GO:0006433">
    <property type="term" value="P:prolyl-tRNA aminoacylation"/>
    <property type="evidence" value="ECO:0007669"/>
    <property type="project" value="InterPro"/>
</dbReference>
<dbReference type="Pfam" id="PF00587">
    <property type="entry name" value="tRNA-synt_2b"/>
    <property type="match status" value="1"/>
</dbReference>
<comment type="caution">
    <text evidence="12">The sequence shown here is derived from an EMBL/GenBank/DDBJ whole genome shotgun (WGS) entry which is preliminary data.</text>
</comment>
<dbReference type="GO" id="GO:0005829">
    <property type="term" value="C:cytosol"/>
    <property type="evidence" value="ECO:0007669"/>
    <property type="project" value="TreeGrafter"/>
</dbReference>
<dbReference type="InterPro" id="IPR045864">
    <property type="entry name" value="aa-tRNA-synth_II/BPL/LPL"/>
</dbReference>
<proteinExistence type="predicted"/>
<evidence type="ECO:0000256" key="7">
    <source>
        <dbReference type="ARBA" id="ARBA00022917"/>
    </source>
</evidence>